<keyword evidence="2" id="KW-1185">Reference proteome</keyword>
<dbReference type="EMBL" id="CAJNOC010002108">
    <property type="protein sequence ID" value="CAF0912876.1"/>
    <property type="molecule type" value="Genomic_DNA"/>
</dbReference>
<sequence length="199" mass="23084">MSYLDSKANYHPVSQLAGNLPNGSHLLPGNEYYSVEGKAPRLQFEHTSKINDSKYRYSQSYRIDPVHSLLSLKNESTLTHYWHHNPQAEQCRDRYLFVPKFYPRDDPNYVEHQGLNEFKALAADSREYRLNEVHKLPDMDTHVLPKENLDEEAFRLYGATKPYDMTVLRETKKYNTVEQGGLQGSNQNFISTTTLASRP</sequence>
<protein>
    <submittedName>
        <fullName evidence="1">Uncharacterized protein</fullName>
    </submittedName>
</protein>
<dbReference type="OrthoDB" id="9971651at2759"/>
<proteinExistence type="predicted"/>
<gene>
    <name evidence="1" type="ORF">OXX778_LOCUS11995</name>
</gene>
<name>A0A814ACL5_9BILA</name>
<evidence type="ECO:0000313" key="2">
    <source>
        <dbReference type="Proteomes" id="UP000663879"/>
    </source>
</evidence>
<dbReference type="AlphaFoldDB" id="A0A814ACL5"/>
<organism evidence="1 2">
    <name type="scientific">Brachionus calyciflorus</name>
    <dbReference type="NCBI Taxonomy" id="104777"/>
    <lineage>
        <taxon>Eukaryota</taxon>
        <taxon>Metazoa</taxon>
        <taxon>Spiralia</taxon>
        <taxon>Gnathifera</taxon>
        <taxon>Rotifera</taxon>
        <taxon>Eurotatoria</taxon>
        <taxon>Monogononta</taxon>
        <taxon>Pseudotrocha</taxon>
        <taxon>Ploima</taxon>
        <taxon>Brachionidae</taxon>
        <taxon>Brachionus</taxon>
    </lineage>
</organism>
<dbReference type="Proteomes" id="UP000663879">
    <property type="component" value="Unassembled WGS sequence"/>
</dbReference>
<comment type="caution">
    <text evidence="1">The sequence shown here is derived from an EMBL/GenBank/DDBJ whole genome shotgun (WGS) entry which is preliminary data.</text>
</comment>
<reference evidence="1" key="1">
    <citation type="submission" date="2021-02" db="EMBL/GenBank/DDBJ databases">
        <authorList>
            <person name="Nowell W R."/>
        </authorList>
    </citation>
    <scope>NUCLEOTIDE SEQUENCE</scope>
    <source>
        <strain evidence="1">Ploen Becks lab</strain>
    </source>
</reference>
<evidence type="ECO:0000313" key="1">
    <source>
        <dbReference type="EMBL" id="CAF0912876.1"/>
    </source>
</evidence>
<accession>A0A814ACL5</accession>